<reference evidence="1 2" key="1">
    <citation type="journal article" date="2015" name="Stand. Genomic Sci.">
        <title>Genomic Encyclopedia of Bacterial and Archaeal Type Strains, Phase III: the genomes of soil and plant-associated and newly described type strains.</title>
        <authorList>
            <person name="Whitman W.B."/>
            <person name="Woyke T."/>
            <person name="Klenk H.P."/>
            <person name="Zhou Y."/>
            <person name="Lilburn T.G."/>
            <person name="Beck B.J."/>
            <person name="De Vos P."/>
            <person name="Vandamme P."/>
            <person name="Eisen J.A."/>
            <person name="Garrity G."/>
            <person name="Hugenholtz P."/>
            <person name="Kyrpides N.C."/>
        </authorList>
    </citation>
    <scope>NUCLEOTIDE SEQUENCE [LARGE SCALE GENOMIC DNA]</scope>
    <source>
        <strain evidence="1 2">VKM Ac-2541</strain>
    </source>
</reference>
<evidence type="ECO:0000313" key="1">
    <source>
        <dbReference type="EMBL" id="TCO47114.1"/>
    </source>
</evidence>
<dbReference type="RefSeq" id="WP_241996175.1">
    <property type="nucleotide sequence ID" value="NZ_SLWR01000006.1"/>
</dbReference>
<gene>
    <name evidence="1" type="ORF">EV646_106354</name>
</gene>
<sequence length="72" mass="8170">MNELGIDIHLHARVFRTADEWYADVDDEQDPQPDDPFWCGSYTSQRAAIDAACERIAALHLAHTKRLSEQAS</sequence>
<comment type="caution">
    <text evidence="1">The sequence shown here is derived from an EMBL/GenBank/DDBJ whole genome shotgun (WGS) entry which is preliminary data.</text>
</comment>
<accession>A0A4R2IPP3</accession>
<evidence type="ECO:0000313" key="2">
    <source>
        <dbReference type="Proteomes" id="UP000295573"/>
    </source>
</evidence>
<organism evidence="1 2">
    <name type="scientific">Kribbella antiqua</name>
    <dbReference type="NCBI Taxonomy" id="2512217"/>
    <lineage>
        <taxon>Bacteria</taxon>
        <taxon>Bacillati</taxon>
        <taxon>Actinomycetota</taxon>
        <taxon>Actinomycetes</taxon>
        <taxon>Propionibacteriales</taxon>
        <taxon>Kribbellaceae</taxon>
        <taxon>Kribbella</taxon>
    </lineage>
</organism>
<dbReference type="EMBL" id="SLWR01000006">
    <property type="protein sequence ID" value="TCO47114.1"/>
    <property type="molecule type" value="Genomic_DNA"/>
</dbReference>
<protein>
    <submittedName>
        <fullName evidence="1">Uncharacterized protein</fullName>
    </submittedName>
</protein>
<dbReference type="AlphaFoldDB" id="A0A4R2IPP3"/>
<dbReference type="Proteomes" id="UP000295573">
    <property type="component" value="Unassembled WGS sequence"/>
</dbReference>
<keyword evidence="2" id="KW-1185">Reference proteome</keyword>
<name>A0A4R2IPP3_9ACTN</name>
<proteinExistence type="predicted"/>